<dbReference type="PANTHER" id="PTHR11444:SF22">
    <property type="entry name" value="FUMARATE HYDRATASE CLASS II"/>
    <property type="match status" value="1"/>
</dbReference>
<evidence type="ECO:0000256" key="5">
    <source>
        <dbReference type="ARBA" id="ARBA00023239"/>
    </source>
</evidence>
<feature type="domain" description="Fumarate lyase N-terminal" evidence="6">
    <location>
        <begin position="48"/>
        <end position="377"/>
    </location>
</feature>
<proteinExistence type="inferred from homology"/>
<gene>
    <name evidence="8" type="ORF">GBAR_LOCUS4493</name>
</gene>
<dbReference type="FunFam" id="1.20.200.10:FF:000001">
    <property type="entry name" value="Fumarate hydratase, mitochondrial"/>
    <property type="match status" value="1"/>
</dbReference>
<evidence type="ECO:0000313" key="8">
    <source>
        <dbReference type="EMBL" id="CAI8005938.1"/>
    </source>
</evidence>
<evidence type="ECO:0000313" key="9">
    <source>
        <dbReference type="Proteomes" id="UP001174909"/>
    </source>
</evidence>
<dbReference type="AlphaFoldDB" id="A0AA35R6V6"/>
<dbReference type="Pfam" id="PF00206">
    <property type="entry name" value="Lyase_1"/>
    <property type="match status" value="1"/>
</dbReference>
<dbReference type="Pfam" id="PF10415">
    <property type="entry name" value="FumaraseC_C"/>
    <property type="match status" value="1"/>
</dbReference>
<dbReference type="InterPro" id="IPR000362">
    <property type="entry name" value="Fumarate_lyase_fam"/>
</dbReference>
<dbReference type="InterPro" id="IPR024083">
    <property type="entry name" value="Fumarase/histidase_N"/>
</dbReference>
<dbReference type="InterPro" id="IPR008948">
    <property type="entry name" value="L-Aspartase-like"/>
</dbReference>
<sequence length="505" mass="53042">HQNAIALPGLSGSLRSDRCRGILCQNLLGGFSAMTASPNVRIERDSMGEMEVPADALYGASTMRAVLNFPISGLRFPRTFIRALGLIKQSAARGNMSLGLVDERIGNAIVAAAQEVIDGQLDRHFVLDIFQTGSGTSTNTNANEVIANRASQLLGGDLGSRLVHPNDHVNMGQSSNDVIPTSIHLAALLAINEDLIPGLDNLATELEKKSEEFWPIVKTGRTHLQDATPVRLGQEFLGYAGQARYSIQRMRRAQEALAEVALGGTAVGTGVNTHPEFSARTCAFVSEVSGVEIRETENHFQAQASLDALVEASGELKTVAISLHKIANDIRFIASGPRAGLGEIALPEVQPGSSIMPGKINPVIAESVVQVVAQVVGNDASVTLAGQGGYFELNTMMPVAAHNILESISLLAASANNFADQCVEGIEATTVGPDMVEKGLMLGTALAPAIGYDAAASIAKEAAARGMTIREMAKEKTELSDEELDTLLNPEGMTEPGVSMAGGGG</sequence>
<evidence type="ECO:0000256" key="1">
    <source>
        <dbReference type="ARBA" id="ARBA00009084"/>
    </source>
</evidence>
<dbReference type="FunFam" id="1.10.40.30:FF:000002">
    <property type="entry name" value="Fumarate hydratase class II"/>
    <property type="match status" value="1"/>
</dbReference>
<dbReference type="InterPro" id="IPR022761">
    <property type="entry name" value="Fumarate_lyase_N"/>
</dbReference>
<accession>A0AA35R6V6</accession>
<dbReference type="GO" id="GO:0004333">
    <property type="term" value="F:fumarate hydratase activity"/>
    <property type="evidence" value="ECO:0007669"/>
    <property type="project" value="UniProtKB-EC"/>
</dbReference>
<dbReference type="PROSITE" id="PS00163">
    <property type="entry name" value="FUMARATE_LYASES"/>
    <property type="match status" value="1"/>
</dbReference>
<dbReference type="PANTHER" id="PTHR11444">
    <property type="entry name" value="ASPARTATEAMMONIA/ARGININOSUCCINATE/ADENYLOSUCCINATE LYASE"/>
    <property type="match status" value="1"/>
</dbReference>
<dbReference type="InterPro" id="IPR005677">
    <property type="entry name" value="Fum_hydII"/>
</dbReference>
<evidence type="ECO:0000256" key="4">
    <source>
        <dbReference type="ARBA" id="ARBA00022532"/>
    </source>
</evidence>
<evidence type="ECO:0000256" key="3">
    <source>
        <dbReference type="ARBA" id="ARBA00022490"/>
    </source>
</evidence>
<feature type="domain" description="Fumarase C C-terminal" evidence="7">
    <location>
        <begin position="444"/>
        <end position="495"/>
    </location>
</feature>
<evidence type="ECO:0000256" key="2">
    <source>
        <dbReference type="ARBA" id="ARBA00012921"/>
    </source>
</evidence>
<dbReference type="PRINTS" id="PR00149">
    <property type="entry name" value="FUMRATELYASE"/>
</dbReference>
<keyword evidence="9" id="KW-1185">Reference proteome</keyword>
<keyword evidence="3" id="KW-0963">Cytoplasm</keyword>
<organism evidence="8 9">
    <name type="scientific">Geodia barretti</name>
    <name type="common">Barrett's horny sponge</name>
    <dbReference type="NCBI Taxonomy" id="519541"/>
    <lineage>
        <taxon>Eukaryota</taxon>
        <taxon>Metazoa</taxon>
        <taxon>Porifera</taxon>
        <taxon>Demospongiae</taxon>
        <taxon>Heteroscleromorpha</taxon>
        <taxon>Tetractinellida</taxon>
        <taxon>Astrophorina</taxon>
        <taxon>Geodiidae</taxon>
        <taxon>Geodia</taxon>
    </lineage>
</organism>
<dbReference type="GO" id="GO:0006106">
    <property type="term" value="P:fumarate metabolic process"/>
    <property type="evidence" value="ECO:0007669"/>
    <property type="project" value="InterPro"/>
</dbReference>
<dbReference type="PRINTS" id="PR00145">
    <property type="entry name" value="ARGSUCLYASE"/>
</dbReference>
<dbReference type="NCBIfam" id="NF008909">
    <property type="entry name" value="PRK12273.1"/>
    <property type="match status" value="1"/>
</dbReference>
<dbReference type="HAMAP" id="MF_00743">
    <property type="entry name" value="FumaraseC"/>
    <property type="match status" value="1"/>
</dbReference>
<dbReference type="Gene3D" id="1.10.275.10">
    <property type="entry name" value="Fumarase/aspartase (N-terminal domain)"/>
    <property type="match status" value="1"/>
</dbReference>
<dbReference type="Gene3D" id="1.10.40.30">
    <property type="entry name" value="Fumarase/aspartase (C-terminal domain)"/>
    <property type="match status" value="1"/>
</dbReference>
<evidence type="ECO:0000259" key="6">
    <source>
        <dbReference type="Pfam" id="PF00206"/>
    </source>
</evidence>
<evidence type="ECO:0000259" key="7">
    <source>
        <dbReference type="Pfam" id="PF10415"/>
    </source>
</evidence>
<dbReference type="InterPro" id="IPR018951">
    <property type="entry name" value="Fumarase_C_C"/>
</dbReference>
<keyword evidence="5" id="KW-0456">Lyase</keyword>
<dbReference type="SUPFAM" id="SSF48557">
    <property type="entry name" value="L-aspartase-like"/>
    <property type="match status" value="1"/>
</dbReference>
<dbReference type="EC" id="4.2.1.2" evidence="2"/>
<dbReference type="InterPro" id="IPR020557">
    <property type="entry name" value="Fumarate_lyase_CS"/>
</dbReference>
<keyword evidence="4" id="KW-0816">Tricarboxylic acid cycle</keyword>
<dbReference type="FunFam" id="1.10.275.10:FF:000001">
    <property type="entry name" value="Fumarate hydratase, mitochondrial"/>
    <property type="match status" value="1"/>
</dbReference>
<comment type="caution">
    <text evidence="8">The sequence shown here is derived from an EMBL/GenBank/DDBJ whole genome shotgun (WGS) entry which is preliminary data.</text>
</comment>
<dbReference type="Proteomes" id="UP001174909">
    <property type="component" value="Unassembled WGS sequence"/>
</dbReference>
<dbReference type="GO" id="GO:0006099">
    <property type="term" value="P:tricarboxylic acid cycle"/>
    <property type="evidence" value="ECO:0007669"/>
    <property type="project" value="UniProtKB-KW"/>
</dbReference>
<comment type="similarity">
    <text evidence="1">Belongs to the class-II fumarase/aspartase family. Fumarase subfamily.</text>
</comment>
<reference evidence="8" key="1">
    <citation type="submission" date="2023-03" db="EMBL/GenBank/DDBJ databases">
        <authorList>
            <person name="Steffen K."/>
            <person name="Cardenas P."/>
        </authorList>
    </citation>
    <scope>NUCLEOTIDE SEQUENCE</scope>
</reference>
<protein>
    <recommendedName>
        <fullName evidence="2">fumarate hydratase</fullName>
        <ecNumber evidence="2">4.2.1.2</ecNumber>
    </recommendedName>
</protein>
<feature type="non-terminal residue" evidence="8">
    <location>
        <position position="1"/>
    </location>
</feature>
<dbReference type="Gene3D" id="1.20.200.10">
    <property type="entry name" value="Fumarase/aspartase (Central domain)"/>
    <property type="match status" value="1"/>
</dbReference>
<dbReference type="EMBL" id="CASHTH010000649">
    <property type="protein sequence ID" value="CAI8005938.1"/>
    <property type="molecule type" value="Genomic_DNA"/>
</dbReference>
<name>A0AA35R6V6_GEOBA</name>